<comment type="caution">
    <text evidence="4">The sequence shown here is derived from an EMBL/GenBank/DDBJ whole genome shotgun (WGS) entry which is preliminary data.</text>
</comment>
<dbReference type="EMBL" id="JBHTBN010000001">
    <property type="protein sequence ID" value="MFC7356476.1"/>
    <property type="molecule type" value="Genomic_DNA"/>
</dbReference>
<feature type="transmembrane region" description="Helical" evidence="2">
    <location>
        <begin position="345"/>
        <end position="372"/>
    </location>
</feature>
<dbReference type="Pfam" id="PF00535">
    <property type="entry name" value="Glycos_transf_2"/>
    <property type="match status" value="1"/>
</dbReference>
<dbReference type="EC" id="2.4.-.-" evidence="4"/>
<feature type="transmembrane region" description="Helical" evidence="2">
    <location>
        <begin position="314"/>
        <end position="333"/>
    </location>
</feature>
<keyword evidence="4" id="KW-0328">Glycosyltransferase</keyword>
<dbReference type="SUPFAM" id="SSF53448">
    <property type="entry name" value="Nucleotide-diphospho-sugar transferases"/>
    <property type="match status" value="1"/>
</dbReference>
<keyword evidence="5" id="KW-1185">Reference proteome</keyword>
<protein>
    <submittedName>
        <fullName evidence="4">Glycosyltransferase</fullName>
        <ecNumber evidence="4">2.4.-.-</ecNumber>
    </submittedName>
</protein>
<dbReference type="InterPro" id="IPR029044">
    <property type="entry name" value="Nucleotide-diphossugar_trans"/>
</dbReference>
<feature type="domain" description="Glycosyltransferase 2-like" evidence="3">
    <location>
        <begin position="41"/>
        <end position="162"/>
    </location>
</feature>
<keyword evidence="2" id="KW-0812">Transmembrane</keyword>
<evidence type="ECO:0000259" key="3">
    <source>
        <dbReference type="Pfam" id="PF00535"/>
    </source>
</evidence>
<evidence type="ECO:0000256" key="1">
    <source>
        <dbReference type="ARBA" id="ARBA00038494"/>
    </source>
</evidence>
<keyword evidence="2" id="KW-1133">Transmembrane helix</keyword>
<dbReference type="RefSeq" id="WP_380216256.1">
    <property type="nucleotide sequence ID" value="NZ_JBHTBN010000001.1"/>
</dbReference>
<accession>A0ABW2MNN5</accession>
<gene>
    <name evidence="4" type="ORF">ACFQO1_02150</name>
</gene>
<sequence>MIITGIVLMVCYALVLLWVVVGFLRLAEFSSEKFIPITTFTVIIPFRNEAEHLPTLIESLKNLNYPKHLFELILVDDESEDSSVKIIQDEISRLVRIDNPLHIQLIKNKRLSASPKKDAITKAIKIAQHEWIVTTDADCTVPAQWLQALDAFIQNHAFEFIAAPVSLQTGNGLLQNFQQFDHCSLQSLTLGSFGNSVPLLCNGANICYKKQLFLSLNGFSGNDHLASGDDIFMLEKALQKDAKKVGFLKSRNAIVATSPQQKWAALINQRVRWASKTSTQKSLLSKAIGLLVFFTNLWFLAACLVVFFQQEMLIPLLLLFIIKMILDGFIILLSAHFFRSKKNLAYYLVSSSIYPFFTVFVLLKSFAGSYYWKGRNYPSAS</sequence>
<dbReference type="InterPro" id="IPR001173">
    <property type="entry name" value="Glyco_trans_2-like"/>
</dbReference>
<comment type="similarity">
    <text evidence="1">Belongs to the glycosyltransferase 2 family. WaaE/KdtX subfamily.</text>
</comment>
<organism evidence="4 5">
    <name type="scientific">Jejudonia soesokkakensis</name>
    <dbReference type="NCBI Taxonomy" id="1323432"/>
    <lineage>
        <taxon>Bacteria</taxon>
        <taxon>Pseudomonadati</taxon>
        <taxon>Bacteroidota</taxon>
        <taxon>Flavobacteriia</taxon>
        <taxon>Flavobacteriales</taxon>
        <taxon>Flavobacteriaceae</taxon>
        <taxon>Jejudonia</taxon>
    </lineage>
</organism>
<evidence type="ECO:0000313" key="4">
    <source>
        <dbReference type="EMBL" id="MFC7356476.1"/>
    </source>
</evidence>
<evidence type="ECO:0000256" key="2">
    <source>
        <dbReference type="SAM" id="Phobius"/>
    </source>
</evidence>
<feature type="transmembrane region" description="Helical" evidence="2">
    <location>
        <begin position="6"/>
        <end position="27"/>
    </location>
</feature>
<dbReference type="GO" id="GO:0016757">
    <property type="term" value="F:glycosyltransferase activity"/>
    <property type="evidence" value="ECO:0007669"/>
    <property type="project" value="UniProtKB-KW"/>
</dbReference>
<proteinExistence type="inferred from homology"/>
<keyword evidence="2" id="KW-0472">Membrane</keyword>
<reference evidence="5" key="1">
    <citation type="journal article" date="2019" name="Int. J. Syst. Evol. Microbiol.">
        <title>The Global Catalogue of Microorganisms (GCM) 10K type strain sequencing project: providing services to taxonomists for standard genome sequencing and annotation.</title>
        <authorList>
            <consortium name="The Broad Institute Genomics Platform"/>
            <consortium name="The Broad Institute Genome Sequencing Center for Infectious Disease"/>
            <person name="Wu L."/>
            <person name="Ma J."/>
        </authorList>
    </citation>
    <scope>NUCLEOTIDE SEQUENCE [LARGE SCALE GENOMIC DNA]</scope>
    <source>
        <strain evidence="5">CGMCC 1.16306</strain>
    </source>
</reference>
<evidence type="ECO:0000313" key="5">
    <source>
        <dbReference type="Proteomes" id="UP001596415"/>
    </source>
</evidence>
<dbReference type="Proteomes" id="UP001596415">
    <property type="component" value="Unassembled WGS sequence"/>
</dbReference>
<dbReference type="CDD" id="cd04192">
    <property type="entry name" value="GT_2_like_e"/>
    <property type="match status" value="1"/>
</dbReference>
<dbReference type="PANTHER" id="PTHR43630:SF2">
    <property type="entry name" value="GLYCOSYLTRANSFERASE"/>
    <property type="match status" value="1"/>
</dbReference>
<name>A0ABW2MNN5_9FLAO</name>
<dbReference type="PANTHER" id="PTHR43630">
    <property type="entry name" value="POLY-BETA-1,6-N-ACETYL-D-GLUCOSAMINE SYNTHASE"/>
    <property type="match status" value="1"/>
</dbReference>
<keyword evidence="4" id="KW-0808">Transferase</keyword>
<feature type="transmembrane region" description="Helical" evidence="2">
    <location>
        <begin position="287"/>
        <end position="308"/>
    </location>
</feature>
<dbReference type="Gene3D" id="3.90.550.10">
    <property type="entry name" value="Spore Coat Polysaccharide Biosynthesis Protein SpsA, Chain A"/>
    <property type="match status" value="1"/>
</dbReference>